<dbReference type="InterPro" id="IPR036390">
    <property type="entry name" value="WH_DNA-bd_sf"/>
</dbReference>
<reference evidence="1 2" key="1">
    <citation type="submission" date="2018-10" db="EMBL/GenBank/DDBJ databases">
        <title>Sinomicrobium pectinilyticum sp. nov., a pectinase-producing bacterium isolated from alkaline and saline soil, and emended description of the genus Sinomicrobium.</title>
        <authorList>
            <person name="Cheng B."/>
            <person name="Li C."/>
            <person name="Lai Q."/>
            <person name="Du M."/>
            <person name="Shao Z."/>
            <person name="Xu P."/>
            <person name="Yang C."/>
        </authorList>
    </citation>
    <scope>NUCLEOTIDE SEQUENCE [LARGE SCALE GENOMIC DNA]</scope>
    <source>
        <strain evidence="1 2">5DNS001</strain>
    </source>
</reference>
<dbReference type="AlphaFoldDB" id="A0A3N0EPX4"/>
<dbReference type="EMBL" id="RJTM01000035">
    <property type="protein sequence ID" value="RNL89883.1"/>
    <property type="molecule type" value="Genomic_DNA"/>
</dbReference>
<dbReference type="SUPFAM" id="SSF46785">
    <property type="entry name" value="Winged helix' DNA-binding domain"/>
    <property type="match status" value="1"/>
</dbReference>
<comment type="caution">
    <text evidence="1">The sequence shown here is derived from an EMBL/GenBank/DDBJ whole genome shotgun (WGS) entry which is preliminary data.</text>
</comment>
<dbReference type="InterPro" id="IPR036388">
    <property type="entry name" value="WH-like_DNA-bd_sf"/>
</dbReference>
<evidence type="ECO:0000313" key="2">
    <source>
        <dbReference type="Proteomes" id="UP000267469"/>
    </source>
</evidence>
<proteinExistence type="predicted"/>
<dbReference type="Gene3D" id="1.10.10.10">
    <property type="entry name" value="Winged helix-like DNA-binding domain superfamily/Winged helix DNA-binding domain"/>
    <property type="match status" value="1"/>
</dbReference>
<gene>
    <name evidence="1" type="ORF">ED312_07145</name>
</gene>
<sequence length="208" mass="23453">MNNEAAEHDKAVLILKNQGPKSLKELAAELKITTEGARFQLLKLSGEGLVTSESVSRGRGRPQQIWSLTDKGHSRFPDAHSSLTVRLIQNIRENLGEEALEKIIIATGKDNLRKYEELMHGAVTLEDKIRILAEIRKEEGYMAHYEKTHDGYLFLENHCPICEAAKACQDFCRTELRTFQSALGDEVVVKRIDHILAGARRCAYLIRA</sequence>
<name>A0A3N0EPX4_SINP1</name>
<organism evidence="1 2">
    <name type="scientific">Sinomicrobium pectinilyticum</name>
    <dbReference type="NCBI Taxonomy" id="1084421"/>
    <lineage>
        <taxon>Bacteria</taxon>
        <taxon>Pseudomonadati</taxon>
        <taxon>Bacteroidota</taxon>
        <taxon>Flavobacteriia</taxon>
        <taxon>Flavobacteriales</taxon>
        <taxon>Flavobacteriaceae</taxon>
        <taxon>Sinomicrobium</taxon>
    </lineage>
</organism>
<dbReference type="OrthoDB" id="155998at2"/>
<dbReference type="RefSeq" id="WP_123215320.1">
    <property type="nucleotide sequence ID" value="NZ_RJTM01000035.1"/>
</dbReference>
<keyword evidence="2" id="KW-1185">Reference proteome</keyword>
<protein>
    <submittedName>
        <fullName evidence="1">Transcriptional regulator</fullName>
    </submittedName>
</protein>
<evidence type="ECO:0000313" key="1">
    <source>
        <dbReference type="EMBL" id="RNL89883.1"/>
    </source>
</evidence>
<accession>A0A3N0EPX4</accession>
<dbReference type="Proteomes" id="UP000267469">
    <property type="component" value="Unassembled WGS sequence"/>
</dbReference>